<protein>
    <submittedName>
        <fullName evidence="7">Glycosyltransferase family 2 protein</fullName>
    </submittedName>
</protein>
<dbReference type="SUPFAM" id="SSF53448">
    <property type="entry name" value="Nucleotide-diphospho-sugar transferases"/>
    <property type="match status" value="1"/>
</dbReference>
<gene>
    <name evidence="7" type="ORF">EAH80_29005</name>
</gene>
<comment type="similarity">
    <text evidence="2">Belongs to the glycosyltransferase 2 family.</text>
</comment>
<evidence type="ECO:0000256" key="5">
    <source>
        <dbReference type="ARBA" id="ARBA00023316"/>
    </source>
</evidence>
<dbReference type="Gene3D" id="3.90.550.10">
    <property type="entry name" value="Spore Coat Polysaccharide Biosynthesis Protein SpsA, Chain A"/>
    <property type="match status" value="1"/>
</dbReference>
<evidence type="ECO:0000313" key="8">
    <source>
        <dbReference type="Proteomes" id="UP000320095"/>
    </source>
</evidence>
<dbReference type="GO" id="GO:0071555">
    <property type="term" value="P:cell wall organization"/>
    <property type="evidence" value="ECO:0007669"/>
    <property type="project" value="UniProtKB-KW"/>
</dbReference>
<dbReference type="InterPro" id="IPR027791">
    <property type="entry name" value="Galactosyl_T_C"/>
</dbReference>
<dbReference type="RefSeq" id="WP_140699360.1">
    <property type="nucleotide sequence ID" value="NZ_RCZG01000022.1"/>
</dbReference>
<sequence length="274" mass="29673">MKTAVVTVVRGRATHLRRQLEGLARSHDQPADHVVVAIDDHTVAATVRASGRACRIVDLPCPTARIQVASARNLGAQTAIDSGAELLVFLDVDCIPAPDLIGRYQCAAGVPDHANSLLCGPVTYLPPPGPTGYDVATITASADPHAGRPRPSGDEIVGTSDYQLFWSLSFAVRTPTWTRIGGFCTEYSGYGGEDTDFGQVAKSMSIAMCWVGNAHAFHQFHPVSDPPVEHLSDILVNANVFHRRWGWWPMRGWLEQFQAAGLISRDADGRPRLL</sequence>
<evidence type="ECO:0000256" key="3">
    <source>
        <dbReference type="ARBA" id="ARBA00022676"/>
    </source>
</evidence>
<evidence type="ECO:0000256" key="1">
    <source>
        <dbReference type="ARBA" id="ARBA00004776"/>
    </source>
</evidence>
<keyword evidence="5" id="KW-0961">Cell wall biogenesis/degradation</keyword>
<evidence type="ECO:0000313" key="7">
    <source>
        <dbReference type="EMBL" id="TPG27359.1"/>
    </source>
</evidence>
<evidence type="ECO:0000256" key="2">
    <source>
        <dbReference type="ARBA" id="ARBA00006739"/>
    </source>
</evidence>
<dbReference type="EMBL" id="RCZG01000022">
    <property type="protein sequence ID" value="TPG27359.1"/>
    <property type="molecule type" value="Genomic_DNA"/>
</dbReference>
<dbReference type="PANTHER" id="PTHR43179">
    <property type="entry name" value="RHAMNOSYLTRANSFERASE WBBL"/>
    <property type="match status" value="1"/>
</dbReference>
<dbReference type="Proteomes" id="UP000320095">
    <property type="component" value="Unassembled WGS sequence"/>
</dbReference>
<dbReference type="InterPro" id="IPR029044">
    <property type="entry name" value="Nucleotide-diphossugar_trans"/>
</dbReference>
<dbReference type="GO" id="GO:0016757">
    <property type="term" value="F:glycosyltransferase activity"/>
    <property type="evidence" value="ECO:0007669"/>
    <property type="project" value="UniProtKB-KW"/>
</dbReference>
<organism evidence="7 8">
    <name type="scientific">Mycolicibacterium hodleri</name>
    <dbReference type="NCBI Taxonomy" id="49897"/>
    <lineage>
        <taxon>Bacteria</taxon>
        <taxon>Bacillati</taxon>
        <taxon>Actinomycetota</taxon>
        <taxon>Actinomycetes</taxon>
        <taxon>Mycobacteriales</taxon>
        <taxon>Mycobacteriaceae</taxon>
        <taxon>Mycolicibacterium</taxon>
    </lineage>
</organism>
<keyword evidence="3" id="KW-0328">Glycosyltransferase</keyword>
<evidence type="ECO:0000259" key="6">
    <source>
        <dbReference type="Pfam" id="PF02709"/>
    </source>
</evidence>
<name>A0A502DS35_9MYCO</name>
<dbReference type="OrthoDB" id="6653642at2"/>
<keyword evidence="8" id="KW-1185">Reference proteome</keyword>
<reference evidence="7 8" key="1">
    <citation type="journal article" date="2019" name="Environ. Microbiol.">
        <title>Species interactions and distinct microbial communities in high Arctic permafrost affected cryosols are associated with the CH4 and CO2 gas fluxes.</title>
        <authorList>
            <person name="Altshuler I."/>
            <person name="Hamel J."/>
            <person name="Turney S."/>
            <person name="Magnuson E."/>
            <person name="Levesque R."/>
            <person name="Greer C."/>
            <person name="Whyte L.G."/>
        </authorList>
    </citation>
    <scope>NUCLEOTIDE SEQUENCE [LARGE SCALE GENOMIC DNA]</scope>
    <source>
        <strain evidence="7 8">S5.20</strain>
    </source>
</reference>
<comment type="caution">
    <text evidence="7">The sequence shown here is derived from an EMBL/GenBank/DDBJ whole genome shotgun (WGS) entry which is preliminary data.</text>
</comment>
<proteinExistence type="inferred from homology"/>
<feature type="domain" description="Galactosyltransferase C-terminal" evidence="6">
    <location>
        <begin position="161"/>
        <end position="209"/>
    </location>
</feature>
<accession>A0A502DS35</accession>
<comment type="pathway">
    <text evidence="1">Cell wall biogenesis; cell wall polysaccharide biosynthesis.</text>
</comment>
<dbReference type="Pfam" id="PF02709">
    <property type="entry name" value="Glyco_transf_7C"/>
    <property type="match status" value="1"/>
</dbReference>
<keyword evidence="4 7" id="KW-0808">Transferase</keyword>
<evidence type="ECO:0000256" key="4">
    <source>
        <dbReference type="ARBA" id="ARBA00022679"/>
    </source>
</evidence>
<dbReference type="PANTHER" id="PTHR43179:SF12">
    <property type="entry name" value="GALACTOFURANOSYLTRANSFERASE GLFT2"/>
    <property type="match status" value="1"/>
</dbReference>
<dbReference type="AlphaFoldDB" id="A0A502DS35"/>
<dbReference type="CDD" id="cd00761">
    <property type="entry name" value="Glyco_tranf_GTA_type"/>
    <property type="match status" value="1"/>
</dbReference>